<evidence type="ECO:0000256" key="1">
    <source>
        <dbReference type="SAM" id="SignalP"/>
    </source>
</evidence>
<proteinExistence type="predicted"/>
<accession>A0A3A8ADL0</accession>
<comment type="caution">
    <text evidence="2">The sequence shown here is derived from an EMBL/GenBank/DDBJ whole genome shotgun (WGS) entry which is preliminary data.</text>
</comment>
<dbReference type="Proteomes" id="UP000246132">
    <property type="component" value="Unassembled WGS sequence"/>
</dbReference>
<sequence>MLIRFSRAIAVILLSATPALAWETRPGRVCELIHDGENAFVRVTYDPAIAEYAIEVRTVEPWPGGPIFAMRFDGPRGLTITTDRHIASDEGRSLTVTDSGFGNVLNGLEFNHTATALLGDRSVPVSLDGAAPAVQDFRACAAGLNA</sequence>
<gene>
    <name evidence="2" type="ORF">DEM25_006675</name>
</gene>
<dbReference type="EMBL" id="QFWV02000004">
    <property type="protein sequence ID" value="RKF07925.1"/>
    <property type="molecule type" value="Genomic_DNA"/>
</dbReference>
<organism evidence="2 3">
    <name type="scientific">Oceaniradius stylonematis</name>
    <dbReference type="NCBI Taxonomy" id="2184161"/>
    <lineage>
        <taxon>Bacteria</taxon>
        <taxon>Pseudomonadati</taxon>
        <taxon>Pseudomonadota</taxon>
        <taxon>Alphaproteobacteria</taxon>
        <taxon>Hyphomicrobiales</taxon>
        <taxon>Ahrensiaceae</taxon>
        <taxon>Oceaniradius</taxon>
    </lineage>
</organism>
<name>A0A3A8ADL0_9HYPH</name>
<evidence type="ECO:0000313" key="3">
    <source>
        <dbReference type="Proteomes" id="UP000246132"/>
    </source>
</evidence>
<reference evidence="2 3" key="1">
    <citation type="journal article" date="2018" name="Int. J. Syst. Bacteriol.">
        <title>Oceaniradius stylonemae gen. nov., sp. nov., isolated from a red alga, Stylonema cornu-cervi.</title>
        <authorList>
            <person name="Jeong S."/>
        </authorList>
    </citation>
    <scope>NUCLEOTIDE SEQUENCE [LARGE SCALE GENOMIC DNA]</scope>
    <source>
        <strain evidence="2 3">StC1</strain>
    </source>
</reference>
<keyword evidence="3" id="KW-1185">Reference proteome</keyword>
<dbReference type="AlphaFoldDB" id="A0A3A8ADL0"/>
<keyword evidence="1" id="KW-0732">Signal</keyword>
<evidence type="ECO:0008006" key="4">
    <source>
        <dbReference type="Google" id="ProtNLM"/>
    </source>
</evidence>
<protein>
    <recommendedName>
        <fullName evidence="4">Excinuclease ABC subunit B</fullName>
    </recommendedName>
</protein>
<feature type="signal peptide" evidence="1">
    <location>
        <begin position="1"/>
        <end position="21"/>
    </location>
</feature>
<dbReference type="OrthoDB" id="7679320at2"/>
<evidence type="ECO:0000313" key="2">
    <source>
        <dbReference type="EMBL" id="RKF07925.1"/>
    </source>
</evidence>
<feature type="chain" id="PRO_5018679059" description="Excinuclease ABC subunit B" evidence="1">
    <location>
        <begin position="22"/>
        <end position="146"/>
    </location>
</feature>
<dbReference type="RefSeq" id="WP_109765719.1">
    <property type="nucleotide sequence ID" value="NZ_CP159474.1"/>
</dbReference>